<evidence type="ECO:0000313" key="1">
    <source>
        <dbReference type="EMBL" id="KAJ6217002.1"/>
    </source>
</evidence>
<proteinExistence type="predicted"/>
<dbReference type="EMBL" id="JAPWDV010000003">
    <property type="protein sequence ID" value="KAJ6217002.1"/>
    <property type="molecule type" value="Genomic_DNA"/>
</dbReference>
<sequence length="54" mass="6546">IPEIYKQFPFLDNVMHHFLDRLFTLAPVRRLSRCGRTMPTKIGRWRQIDQSDED</sequence>
<comment type="caution">
    <text evidence="1">The sequence shown here is derived from an EMBL/GenBank/DDBJ whole genome shotgun (WGS) entry which is preliminary data.</text>
</comment>
<dbReference type="Proteomes" id="UP001142055">
    <property type="component" value="Chromosome 3"/>
</dbReference>
<organism evidence="1 2">
    <name type="scientific">Blomia tropicalis</name>
    <name type="common">Mite</name>
    <dbReference type="NCBI Taxonomy" id="40697"/>
    <lineage>
        <taxon>Eukaryota</taxon>
        <taxon>Metazoa</taxon>
        <taxon>Ecdysozoa</taxon>
        <taxon>Arthropoda</taxon>
        <taxon>Chelicerata</taxon>
        <taxon>Arachnida</taxon>
        <taxon>Acari</taxon>
        <taxon>Acariformes</taxon>
        <taxon>Sarcoptiformes</taxon>
        <taxon>Astigmata</taxon>
        <taxon>Glycyphagoidea</taxon>
        <taxon>Echimyopodidae</taxon>
        <taxon>Blomia</taxon>
    </lineage>
</organism>
<feature type="non-terminal residue" evidence="1">
    <location>
        <position position="1"/>
    </location>
</feature>
<dbReference type="AlphaFoldDB" id="A0A9Q0M310"/>
<name>A0A9Q0M310_BLOTA</name>
<gene>
    <name evidence="1" type="ORF">RDWZM_008159</name>
</gene>
<protein>
    <submittedName>
        <fullName evidence="1">Uncharacterized protein</fullName>
    </submittedName>
</protein>
<accession>A0A9Q0M310</accession>
<evidence type="ECO:0000313" key="2">
    <source>
        <dbReference type="Proteomes" id="UP001142055"/>
    </source>
</evidence>
<reference evidence="1" key="1">
    <citation type="submission" date="2022-12" db="EMBL/GenBank/DDBJ databases">
        <title>Genome assemblies of Blomia tropicalis.</title>
        <authorList>
            <person name="Cui Y."/>
        </authorList>
    </citation>
    <scope>NUCLEOTIDE SEQUENCE</scope>
    <source>
        <tissue evidence="1">Adult mites</tissue>
    </source>
</reference>
<keyword evidence="2" id="KW-1185">Reference proteome</keyword>